<dbReference type="RefSeq" id="XP_003062266.1">
    <property type="nucleotide sequence ID" value="XM_003062220.1"/>
</dbReference>
<dbReference type="OMA" id="CEQMKEY"/>
<proteinExistence type="predicted"/>
<evidence type="ECO:0000259" key="2">
    <source>
        <dbReference type="Pfam" id="PF11938"/>
    </source>
</evidence>
<dbReference type="Pfam" id="PF11938">
    <property type="entry name" value="DUF3456"/>
    <property type="match status" value="1"/>
</dbReference>
<dbReference type="InterPro" id="IPR042415">
    <property type="entry name" value="CNPY"/>
</dbReference>
<sequence>LALLALAMSALGVQPASAIEAKCSACEAVANELQAALERERPRNHLDMRGRIDSKGVRYGKLIDYKISELRFVELLEDLCTDVGNNFQIFDADAPKKRWRTFAKKLKIKGARAKAMRAEISGYCHRLVEEQEEALQAKLYANELNATNVDEILCVELSKEC</sequence>
<dbReference type="OrthoDB" id="192915at2759"/>
<evidence type="ECO:0000256" key="1">
    <source>
        <dbReference type="SAM" id="SignalP"/>
    </source>
</evidence>
<feature type="domain" description="DUF3456" evidence="2">
    <location>
        <begin position="22"/>
        <end position="161"/>
    </location>
</feature>
<gene>
    <name evidence="3" type="ORF">MICPUCDRAFT_8059</name>
</gene>
<dbReference type="GeneID" id="9687499"/>
<feature type="non-terminal residue" evidence="3">
    <location>
        <position position="161"/>
    </location>
</feature>
<feature type="chain" id="PRO_5002912262" evidence="1">
    <location>
        <begin position="19"/>
        <end position="161"/>
    </location>
</feature>
<feature type="non-terminal residue" evidence="3">
    <location>
        <position position="1"/>
    </location>
</feature>
<dbReference type="eggNOG" id="ENOG502RXZQ">
    <property type="taxonomic scope" value="Eukaryota"/>
</dbReference>
<evidence type="ECO:0000313" key="4">
    <source>
        <dbReference type="Proteomes" id="UP000001876"/>
    </source>
</evidence>
<accession>C1N2B6</accession>
<feature type="signal peptide" evidence="1">
    <location>
        <begin position="1"/>
        <end position="18"/>
    </location>
</feature>
<dbReference type="AlphaFoldDB" id="C1N2B6"/>
<keyword evidence="4" id="KW-1185">Reference proteome</keyword>
<dbReference type="PANTHER" id="PTHR13341:SF2">
    <property type="entry name" value="PROTEIN SEELE"/>
    <property type="match status" value="1"/>
</dbReference>
<dbReference type="InterPro" id="IPR021852">
    <property type="entry name" value="DUF3456"/>
</dbReference>
<dbReference type="PANTHER" id="PTHR13341">
    <property type="entry name" value="MIR-INTERACTING SAPOSIN-LIKE PROTEIN"/>
    <property type="match status" value="1"/>
</dbReference>
<evidence type="ECO:0000313" key="3">
    <source>
        <dbReference type="EMBL" id="EEH53978.1"/>
    </source>
</evidence>
<dbReference type="Proteomes" id="UP000001876">
    <property type="component" value="Unassembled WGS sequence"/>
</dbReference>
<reference evidence="3 4" key="1">
    <citation type="journal article" date="2009" name="Science">
        <title>Green evolution and dynamic adaptations revealed by genomes of the marine picoeukaryotes Micromonas.</title>
        <authorList>
            <person name="Worden A.Z."/>
            <person name="Lee J.H."/>
            <person name="Mock T."/>
            <person name="Rouze P."/>
            <person name="Simmons M.P."/>
            <person name="Aerts A.L."/>
            <person name="Allen A.E."/>
            <person name="Cuvelier M.L."/>
            <person name="Derelle E."/>
            <person name="Everett M.V."/>
            <person name="Foulon E."/>
            <person name="Grimwood J."/>
            <person name="Gundlach H."/>
            <person name="Henrissat B."/>
            <person name="Napoli C."/>
            <person name="McDonald S.M."/>
            <person name="Parker M.S."/>
            <person name="Rombauts S."/>
            <person name="Salamov A."/>
            <person name="Von Dassow P."/>
            <person name="Badger J.H."/>
            <person name="Coutinho P.M."/>
            <person name="Demir E."/>
            <person name="Dubchak I."/>
            <person name="Gentemann C."/>
            <person name="Eikrem W."/>
            <person name="Gready J.E."/>
            <person name="John U."/>
            <person name="Lanier W."/>
            <person name="Lindquist E.A."/>
            <person name="Lucas S."/>
            <person name="Mayer K.F."/>
            <person name="Moreau H."/>
            <person name="Not F."/>
            <person name="Otillar R."/>
            <person name="Panaud O."/>
            <person name="Pangilinan J."/>
            <person name="Paulsen I."/>
            <person name="Piegu B."/>
            <person name="Poliakov A."/>
            <person name="Robbens S."/>
            <person name="Schmutz J."/>
            <person name="Toulza E."/>
            <person name="Wyss T."/>
            <person name="Zelensky A."/>
            <person name="Zhou K."/>
            <person name="Armbrust E.V."/>
            <person name="Bhattacharya D."/>
            <person name="Goodenough U.W."/>
            <person name="Van de Peer Y."/>
            <person name="Grigoriev I.V."/>
        </authorList>
    </citation>
    <scope>NUCLEOTIDE SEQUENCE [LARGE SCALE GENOMIC DNA]</scope>
    <source>
        <strain evidence="3 4">CCMP1545</strain>
    </source>
</reference>
<dbReference type="EMBL" id="GG663745">
    <property type="protein sequence ID" value="EEH53978.1"/>
    <property type="molecule type" value="Genomic_DNA"/>
</dbReference>
<dbReference type="KEGG" id="mpp:MICPUCDRAFT_8059"/>
<name>C1N2B6_MICPC</name>
<organism evidence="4">
    <name type="scientific">Micromonas pusilla (strain CCMP1545)</name>
    <name type="common">Picoplanktonic green alga</name>
    <dbReference type="NCBI Taxonomy" id="564608"/>
    <lineage>
        <taxon>Eukaryota</taxon>
        <taxon>Viridiplantae</taxon>
        <taxon>Chlorophyta</taxon>
        <taxon>Mamiellophyceae</taxon>
        <taxon>Mamiellales</taxon>
        <taxon>Mamiellaceae</taxon>
        <taxon>Micromonas</taxon>
    </lineage>
</organism>
<keyword evidence="1" id="KW-0732">Signal</keyword>
<protein>
    <submittedName>
        <fullName evidence="3">Predicted protein</fullName>
    </submittedName>
</protein>